<reference evidence="1 2" key="1">
    <citation type="journal article" date="2020" name="Sci. Rep.">
        <title>A novel cyanobacterial geosmin producer, revising GeoA distribution and dispersion patterns in Bacteria.</title>
        <authorList>
            <person name="Churro C."/>
            <person name="Semedo-Aguiar A.P."/>
            <person name="Silva A.D."/>
            <person name="Pereira-Leal J.B."/>
            <person name="Leite R.B."/>
        </authorList>
    </citation>
    <scope>NUCLEOTIDE SEQUENCE [LARGE SCALE GENOMIC DNA]</scope>
    <source>
        <strain evidence="1 2">IPMA8</strain>
    </source>
</reference>
<name>A0ABX2D542_9CYAN</name>
<sequence length="248" mass="28299">MGEAKRRREAGLGFDPNQKLITGCYIAPAMISDRHTVYLGIRRKKAHIASSKPLSVHTNITDSWKVLTDCKEILKNCSFSMNQSDEEVFKLFKEMLLSTYGNQSEEGDRYQVSGNIDAFNSWMNEGNYRDKNNPPPGVKITHLTSVVRKRYRVFSSPIKKESPKFYGNPEDNSVFHVGESFDRPIAGTKNELFIWQTYVIAGFFADYLNLHDKDSLSAEEAQRLTHEVQDLMNQERAPGVAIEQSHSR</sequence>
<dbReference type="Proteomes" id="UP000702425">
    <property type="component" value="Unassembled WGS sequence"/>
</dbReference>
<organism evidence="1 2">
    <name type="scientific">Microcoleus asticus IPMA8</name>
    <dbReference type="NCBI Taxonomy" id="2563858"/>
    <lineage>
        <taxon>Bacteria</taxon>
        <taxon>Bacillati</taxon>
        <taxon>Cyanobacteriota</taxon>
        <taxon>Cyanophyceae</taxon>
        <taxon>Oscillatoriophycideae</taxon>
        <taxon>Oscillatoriales</taxon>
        <taxon>Microcoleaceae</taxon>
        <taxon>Microcoleus</taxon>
        <taxon>Microcoleus asticus</taxon>
    </lineage>
</organism>
<dbReference type="EMBL" id="SRRZ01000096">
    <property type="protein sequence ID" value="NQE36755.1"/>
    <property type="molecule type" value="Genomic_DNA"/>
</dbReference>
<keyword evidence="2" id="KW-1185">Reference proteome</keyword>
<proteinExistence type="predicted"/>
<evidence type="ECO:0000313" key="2">
    <source>
        <dbReference type="Proteomes" id="UP000702425"/>
    </source>
</evidence>
<dbReference type="RefSeq" id="WP_172190621.1">
    <property type="nucleotide sequence ID" value="NZ_CAWPPK010000314.1"/>
</dbReference>
<comment type="caution">
    <text evidence="1">The sequence shown here is derived from an EMBL/GenBank/DDBJ whole genome shotgun (WGS) entry which is preliminary data.</text>
</comment>
<accession>A0ABX2D542</accession>
<gene>
    <name evidence="1" type="ORF">E5S67_04520</name>
</gene>
<protein>
    <submittedName>
        <fullName evidence="1">Uncharacterized protein</fullName>
    </submittedName>
</protein>
<evidence type="ECO:0000313" key="1">
    <source>
        <dbReference type="EMBL" id="NQE36755.1"/>
    </source>
</evidence>